<keyword evidence="7" id="KW-1185">Reference proteome</keyword>
<dbReference type="HOGENOM" id="CLU_012062_16_9_4"/>
<dbReference type="InterPro" id="IPR029000">
    <property type="entry name" value="Cyclophilin-like_dom_sf"/>
</dbReference>
<name>A1VRB6_POLNA</name>
<dbReference type="STRING" id="365044.Pnap_2895"/>
<gene>
    <name evidence="6" type="ordered locus">Pnap_2895</name>
</gene>
<keyword evidence="4" id="KW-0732">Signal</keyword>
<dbReference type="InterPro" id="IPR020892">
    <property type="entry name" value="Cyclophilin-type_PPIase_CS"/>
</dbReference>
<keyword evidence="2 4" id="KW-0697">Rotamase</keyword>
<evidence type="ECO:0000256" key="3">
    <source>
        <dbReference type="ARBA" id="ARBA00023235"/>
    </source>
</evidence>
<comment type="function">
    <text evidence="4">PPIases accelerate the folding of proteins. It catalyzes the cis-trans isomerization of proline imidic peptide bonds in oligopeptides.</text>
</comment>
<dbReference type="EC" id="5.2.1.8" evidence="4"/>
<dbReference type="AlphaFoldDB" id="A1VRB6"/>
<evidence type="ECO:0000313" key="7">
    <source>
        <dbReference type="Proteomes" id="UP000000644"/>
    </source>
</evidence>
<evidence type="ECO:0000259" key="5">
    <source>
        <dbReference type="PROSITE" id="PS50072"/>
    </source>
</evidence>
<evidence type="ECO:0000256" key="4">
    <source>
        <dbReference type="RuleBase" id="RU363019"/>
    </source>
</evidence>
<dbReference type="SUPFAM" id="SSF50891">
    <property type="entry name" value="Cyclophilin-like"/>
    <property type="match status" value="1"/>
</dbReference>
<proteinExistence type="inferred from homology"/>
<protein>
    <recommendedName>
        <fullName evidence="4">Peptidyl-prolyl cis-trans isomerase</fullName>
        <shortName evidence="4">PPIase</shortName>
        <ecNumber evidence="4">5.2.1.8</ecNumber>
    </recommendedName>
</protein>
<feature type="chain" id="PRO_5006521664" description="Peptidyl-prolyl cis-trans isomerase" evidence="4">
    <location>
        <begin position="30"/>
        <end position="202"/>
    </location>
</feature>
<feature type="signal peptide" evidence="4">
    <location>
        <begin position="1"/>
        <end position="29"/>
    </location>
</feature>
<dbReference type="PANTHER" id="PTHR43246">
    <property type="entry name" value="PEPTIDYL-PROLYL CIS-TRANS ISOMERASE CYP38, CHLOROPLASTIC"/>
    <property type="match status" value="1"/>
</dbReference>
<dbReference type="GO" id="GO:0003755">
    <property type="term" value="F:peptidyl-prolyl cis-trans isomerase activity"/>
    <property type="evidence" value="ECO:0007669"/>
    <property type="project" value="UniProtKB-UniRule"/>
</dbReference>
<dbReference type="PROSITE" id="PS00170">
    <property type="entry name" value="CSA_PPIASE_1"/>
    <property type="match status" value="1"/>
</dbReference>
<feature type="domain" description="PPIase cyclophilin-type" evidence="5">
    <location>
        <begin position="44"/>
        <end position="200"/>
    </location>
</feature>
<dbReference type="GO" id="GO:0006457">
    <property type="term" value="P:protein folding"/>
    <property type="evidence" value="ECO:0007669"/>
    <property type="project" value="InterPro"/>
</dbReference>
<comment type="catalytic activity">
    <reaction evidence="4">
        <text>[protein]-peptidylproline (omega=180) = [protein]-peptidylproline (omega=0)</text>
        <dbReference type="Rhea" id="RHEA:16237"/>
        <dbReference type="Rhea" id="RHEA-COMP:10747"/>
        <dbReference type="Rhea" id="RHEA-COMP:10748"/>
        <dbReference type="ChEBI" id="CHEBI:83833"/>
        <dbReference type="ChEBI" id="CHEBI:83834"/>
        <dbReference type="EC" id="5.2.1.8"/>
    </reaction>
</comment>
<dbReference type="EMBL" id="CP000529">
    <property type="protein sequence ID" value="ABM38194.1"/>
    <property type="molecule type" value="Genomic_DNA"/>
</dbReference>
<dbReference type="RefSeq" id="WP_011802270.1">
    <property type="nucleotide sequence ID" value="NC_008781.1"/>
</dbReference>
<dbReference type="Gene3D" id="2.40.100.10">
    <property type="entry name" value="Cyclophilin-like"/>
    <property type="match status" value="1"/>
</dbReference>
<dbReference type="eggNOG" id="COG0652">
    <property type="taxonomic scope" value="Bacteria"/>
</dbReference>
<dbReference type="InterPro" id="IPR044665">
    <property type="entry name" value="E_coli_cyclophilin_A-like"/>
</dbReference>
<dbReference type="Proteomes" id="UP000000644">
    <property type="component" value="Chromosome"/>
</dbReference>
<dbReference type="OrthoDB" id="9807797at2"/>
<dbReference type="Pfam" id="PF00160">
    <property type="entry name" value="Pro_isomerase"/>
    <property type="match status" value="1"/>
</dbReference>
<evidence type="ECO:0000256" key="2">
    <source>
        <dbReference type="ARBA" id="ARBA00023110"/>
    </source>
</evidence>
<organism evidence="6 7">
    <name type="scientific">Polaromonas naphthalenivorans (strain CJ2)</name>
    <dbReference type="NCBI Taxonomy" id="365044"/>
    <lineage>
        <taxon>Bacteria</taxon>
        <taxon>Pseudomonadati</taxon>
        <taxon>Pseudomonadota</taxon>
        <taxon>Betaproteobacteria</taxon>
        <taxon>Burkholderiales</taxon>
        <taxon>Comamonadaceae</taxon>
        <taxon>Polaromonas</taxon>
    </lineage>
</organism>
<accession>A1VRB6</accession>
<sequence>MNLSSTPFTRRAASALLAALTFSAGIALAAEPVAPKVKFATSEGDFVVEVYPDKAPKTVENFLQYVKDKHYNGTIFHRVINNFMVQGGGYDGAYAEKKTRAPVVHEGREALAKGGPKNVPGTLAMARTNEPDSATSQFFINVKDNDFLNPGTLNPGYTVFGKVVGGMDVVNKIKSVPTGSGGPFPSDVPKTPVIIKSATLVN</sequence>
<keyword evidence="3 4" id="KW-0413">Isomerase</keyword>
<reference evidence="7" key="1">
    <citation type="journal article" date="2009" name="Environ. Microbiol.">
        <title>The genome of Polaromonas naphthalenivorans strain CJ2, isolated from coal tar-contaminated sediment, reveals physiological and metabolic versatility and evolution through extensive horizontal gene transfer.</title>
        <authorList>
            <person name="Yagi J.M."/>
            <person name="Sims D."/>
            <person name="Brettin T."/>
            <person name="Bruce D."/>
            <person name="Madsen E.L."/>
        </authorList>
    </citation>
    <scope>NUCLEOTIDE SEQUENCE [LARGE SCALE GENOMIC DNA]</scope>
    <source>
        <strain evidence="7">CJ2</strain>
    </source>
</reference>
<dbReference type="PRINTS" id="PR00153">
    <property type="entry name" value="CSAPPISMRASE"/>
</dbReference>
<dbReference type="KEGG" id="pna:Pnap_2895"/>
<dbReference type="PROSITE" id="PS50072">
    <property type="entry name" value="CSA_PPIASE_2"/>
    <property type="match status" value="1"/>
</dbReference>
<dbReference type="InterPro" id="IPR002130">
    <property type="entry name" value="Cyclophilin-type_PPIase_dom"/>
</dbReference>
<evidence type="ECO:0000256" key="1">
    <source>
        <dbReference type="ARBA" id="ARBA00007365"/>
    </source>
</evidence>
<comment type="similarity">
    <text evidence="1 4">Belongs to the cyclophilin-type PPIase family.</text>
</comment>
<evidence type="ECO:0000313" key="6">
    <source>
        <dbReference type="EMBL" id="ABM38194.1"/>
    </source>
</evidence>